<evidence type="ECO:0000313" key="8">
    <source>
        <dbReference type="EMBL" id="VVC28293.1"/>
    </source>
</evidence>
<dbReference type="OrthoDB" id="416253at2759"/>
<dbReference type="InterPro" id="IPR020471">
    <property type="entry name" value="AKR"/>
</dbReference>
<name>A0A5E4MA57_9HEMI</name>
<dbReference type="EMBL" id="CABPRJ010000479">
    <property type="protein sequence ID" value="VVC28293.1"/>
    <property type="molecule type" value="Genomic_DNA"/>
</dbReference>
<evidence type="ECO:0000256" key="2">
    <source>
        <dbReference type="ARBA" id="ARBA00022857"/>
    </source>
</evidence>
<organism evidence="8 9">
    <name type="scientific">Cinara cedri</name>
    <dbReference type="NCBI Taxonomy" id="506608"/>
    <lineage>
        <taxon>Eukaryota</taxon>
        <taxon>Metazoa</taxon>
        <taxon>Ecdysozoa</taxon>
        <taxon>Arthropoda</taxon>
        <taxon>Hexapoda</taxon>
        <taxon>Insecta</taxon>
        <taxon>Pterygota</taxon>
        <taxon>Neoptera</taxon>
        <taxon>Paraneoptera</taxon>
        <taxon>Hemiptera</taxon>
        <taxon>Sternorrhyncha</taxon>
        <taxon>Aphidomorpha</taxon>
        <taxon>Aphidoidea</taxon>
        <taxon>Aphididae</taxon>
        <taxon>Lachninae</taxon>
        <taxon>Cinara</taxon>
    </lineage>
</organism>
<feature type="domain" description="NADP-dependent oxidoreductase" evidence="7">
    <location>
        <begin position="16"/>
        <end position="289"/>
    </location>
</feature>
<protein>
    <submittedName>
        <fullName evidence="8">NADP-dependent oxidoreductase domain,Aldo/keto reductase, conserved site,Aldo/keto reductase</fullName>
    </submittedName>
</protein>
<dbReference type="GO" id="GO:0016491">
    <property type="term" value="F:oxidoreductase activity"/>
    <property type="evidence" value="ECO:0007669"/>
    <property type="project" value="UniProtKB-KW"/>
</dbReference>
<dbReference type="PRINTS" id="PR00069">
    <property type="entry name" value="ALDKETRDTASE"/>
</dbReference>
<dbReference type="InterPro" id="IPR018170">
    <property type="entry name" value="Aldo/ket_reductase_CS"/>
</dbReference>
<dbReference type="PROSITE" id="PS00063">
    <property type="entry name" value="ALDOKETO_REDUCTASE_3"/>
    <property type="match status" value="1"/>
</dbReference>
<evidence type="ECO:0000256" key="5">
    <source>
        <dbReference type="PIRSR" id="PIRSR000097-2"/>
    </source>
</evidence>
<gene>
    <name evidence="8" type="ORF">CINCED_3A002472</name>
</gene>
<evidence type="ECO:0000256" key="6">
    <source>
        <dbReference type="PIRSR" id="PIRSR000097-3"/>
    </source>
</evidence>
<keyword evidence="3" id="KW-0560">Oxidoreductase</keyword>
<proteinExistence type="inferred from homology"/>
<dbReference type="PANTHER" id="PTHR11732">
    <property type="entry name" value="ALDO/KETO REDUCTASE"/>
    <property type="match status" value="1"/>
</dbReference>
<evidence type="ECO:0000313" key="9">
    <source>
        <dbReference type="Proteomes" id="UP000325440"/>
    </source>
</evidence>
<dbReference type="PIRSF" id="PIRSF000097">
    <property type="entry name" value="AKR"/>
    <property type="match status" value="1"/>
</dbReference>
<evidence type="ECO:0000256" key="4">
    <source>
        <dbReference type="PIRSR" id="PIRSR000097-1"/>
    </source>
</evidence>
<dbReference type="Proteomes" id="UP000325440">
    <property type="component" value="Unassembled WGS sequence"/>
</dbReference>
<accession>A0A5E4MA57</accession>
<evidence type="ECO:0000256" key="1">
    <source>
        <dbReference type="ARBA" id="ARBA00007905"/>
    </source>
</evidence>
<keyword evidence="2" id="KW-0521">NADP</keyword>
<feature type="site" description="Lowers pKa of active site Tyr" evidence="6">
    <location>
        <position position="77"/>
    </location>
</feature>
<evidence type="ECO:0000259" key="7">
    <source>
        <dbReference type="Pfam" id="PF00248"/>
    </source>
</evidence>
<dbReference type="InterPro" id="IPR023210">
    <property type="entry name" value="NADP_OxRdtase_dom"/>
</dbReference>
<reference evidence="8 9" key="1">
    <citation type="submission" date="2019-08" db="EMBL/GenBank/DDBJ databases">
        <authorList>
            <person name="Alioto T."/>
            <person name="Alioto T."/>
            <person name="Gomez Garrido J."/>
        </authorList>
    </citation>
    <scope>NUCLEOTIDE SEQUENCE [LARGE SCALE GENOMIC DNA]</scope>
</reference>
<dbReference type="PROSITE" id="PS00062">
    <property type="entry name" value="ALDOKETO_REDUCTASE_2"/>
    <property type="match status" value="1"/>
</dbReference>
<dbReference type="AlphaFoldDB" id="A0A5E4MA57"/>
<dbReference type="Gene3D" id="3.20.20.100">
    <property type="entry name" value="NADP-dependent oxidoreductase domain"/>
    <property type="match status" value="1"/>
</dbReference>
<feature type="active site" description="Proton donor" evidence="4">
    <location>
        <position position="48"/>
    </location>
</feature>
<dbReference type="FunFam" id="3.20.20.100:FF:000006">
    <property type="entry name" value="Aldo-keto reductase family 1 member A1"/>
    <property type="match status" value="1"/>
</dbReference>
<sequence length="320" mass="36531">MKILKLRSGGEMPIVGYGTWTASGDVLENALNEALKSGYRHIDTAYLYKNECTIGKVLNEWISSGRVTRDDLFVVTKLPAYATRPEDVEKYLKESLQNLGLNYVDMYLIHSPFGLFAKDQTDLDTMVIDYDTDHLAIWKVMEKQVDCGRTKAIGLSNFNAKQVQKLLDYSRIKPDNLQVEHHIYLQQTELVDFCRDNGIVVTAYSTLGTKDGKKRLNLNWSKGVPEILENEVVLRVASKHGKTPAQIVLRFTIQKGVVVIPKSTNSQRLVENIQIFDFELDAQDVEDLERQDVGDKGRLWWFTIFAGVKDHPEYPFPKEI</sequence>
<comment type="similarity">
    <text evidence="1">Belongs to the aldo/keto reductase family.</text>
</comment>
<keyword evidence="9" id="KW-1185">Reference proteome</keyword>
<dbReference type="Pfam" id="PF00248">
    <property type="entry name" value="Aldo_ket_red"/>
    <property type="match status" value="1"/>
</dbReference>
<feature type="binding site" evidence="5">
    <location>
        <position position="110"/>
    </location>
    <ligand>
        <name>substrate</name>
    </ligand>
</feature>
<dbReference type="PROSITE" id="PS00798">
    <property type="entry name" value="ALDOKETO_REDUCTASE_1"/>
    <property type="match status" value="1"/>
</dbReference>
<dbReference type="SUPFAM" id="SSF51430">
    <property type="entry name" value="NAD(P)-linked oxidoreductase"/>
    <property type="match status" value="1"/>
</dbReference>
<evidence type="ECO:0000256" key="3">
    <source>
        <dbReference type="ARBA" id="ARBA00023002"/>
    </source>
</evidence>
<dbReference type="InterPro" id="IPR036812">
    <property type="entry name" value="NAD(P)_OxRdtase_dom_sf"/>
</dbReference>